<evidence type="ECO:0000256" key="4">
    <source>
        <dbReference type="ARBA" id="ARBA00022737"/>
    </source>
</evidence>
<reference evidence="13 14" key="1">
    <citation type="submission" date="2024-04" db="EMBL/GenBank/DDBJ databases">
        <title>The reference genome of an endangered Asteraceae, Deinandra increscens subsp. villosa, native to the Central Coast of California.</title>
        <authorList>
            <person name="Guilliams M."/>
            <person name="Hasenstab-Lehman K."/>
            <person name="Meyer R."/>
            <person name="Mcevoy S."/>
        </authorList>
    </citation>
    <scope>NUCLEOTIDE SEQUENCE [LARGE SCALE GENOMIC DNA]</scope>
    <source>
        <tissue evidence="13">Leaf</tissue>
    </source>
</reference>
<protein>
    <recommendedName>
        <fullName evidence="7">Protein MOR1</fullName>
    </recommendedName>
    <alternativeName>
        <fullName evidence="8">Protein GEM1</fullName>
    </alternativeName>
    <alternativeName>
        <fullName evidence="9">Protein MICROTUBULE ORGANIZATION 1</fullName>
    </alternativeName>
</protein>
<dbReference type="InterPro" id="IPR016024">
    <property type="entry name" value="ARM-type_fold"/>
</dbReference>
<feature type="region of interest" description="Disordered" evidence="11">
    <location>
        <begin position="1398"/>
        <end position="1432"/>
    </location>
</feature>
<comment type="subcellular location">
    <subcellularLocation>
        <location evidence="1">Cytoplasm</location>
        <location evidence="1">Cytoskeleton</location>
    </subcellularLocation>
</comment>
<dbReference type="FunFam" id="1.25.10.10:FF:000165">
    <property type="entry name" value="Protein MOR1"/>
    <property type="match status" value="1"/>
</dbReference>
<feature type="compositionally biased region" description="Basic and acidic residues" evidence="11">
    <location>
        <begin position="238"/>
        <end position="247"/>
    </location>
</feature>
<evidence type="ECO:0000256" key="2">
    <source>
        <dbReference type="ARBA" id="ARBA00022490"/>
    </source>
</evidence>
<evidence type="ECO:0000256" key="3">
    <source>
        <dbReference type="ARBA" id="ARBA00022701"/>
    </source>
</evidence>
<comment type="similarity">
    <text evidence="6">Belongs to the TOG/XMAP215 family.</text>
</comment>
<feature type="repeat" description="HEAT" evidence="10">
    <location>
        <begin position="447"/>
        <end position="485"/>
    </location>
</feature>
<dbReference type="GO" id="GO:0051010">
    <property type="term" value="F:microtubule plus-end binding"/>
    <property type="evidence" value="ECO:0007669"/>
    <property type="project" value="InterPro"/>
</dbReference>
<keyword evidence="14" id="KW-1185">Reference proteome</keyword>
<feature type="domain" description="TOG" evidence="12">
    <location>
        <begin position="842"/>
        <end position="1075"/>
    </location>
</feature>
<dbReference type="FunFam" id="1.25.10.10:FF:000155">
    <property type="entry name" value="Protein MOR1"/>
    <property type="match status" value="1"/>
</dbReference>
<evidence type="ECO:0000256" key="7">
    <source>
        <dbReference type="ARBA" id="ARBA00069484"/>
    </source>
</evidence>
<evidence type="ECO:0000256" key="11">
    <source>
        <dbReference type="SAM" id="MobiDB-lite"/>
    </source>
</evidence>
<dbReference type="FunFam" id="1.25.10.10:FF:000137">
    <property type="entry name" value="Protein MOR1"/>
    <property type="match status" value="1"/>
</dbReference>
<feature type="region of interest" description="Disordered" evidence="11">
    <location>
        <begin position="1872"/>
        <end position="1926"/>
    </location>
</feature>
<dbReference type="GO" id="GO:0061863">
    <property type="term" value="F:microtubule plus end polymerase"/>
    <property type="evidence" value="ECO:0007669"/>
    <property type="project" value="InterPro"/>
</dbReference>
<feature type="compositionally biased region" description="Low complexity" evidence="11">
    <location>
        <begin position="544"/>
        <end position="565"/>
    </location>
</feature>
<dbReference type="GO" id="GO:0005874">
    <property type="term" value="C:microtubule"/>
    <property type="evidence" value="ECO:0007669"/>
    <property type="project" value="UniProtKB-KW"/>
</dbReference>
<evidence type="ECO:0000313" key="13">
    <source>
        <dbReference type="EMBL" id="KAK9056319.1"/>
    </source>
</evidence>
<dbReference type="InterPro" id="IPR021133">
    <property type="entry name" value="HEAT_type_2"/>
</dbReference>
<dbReference type="EMBL" id="JBCNJP010000025">
    <property type="protein sequence ID" value="KAK9056319.1"/>
    <property type="molecule type" value="Genomic_DNA"/>
</dbReference>
<keyword evidence="5" id="KW-0206">Cytoskeleton</keyword>
<gene>
    <name evidence="13" type="ORF">SSX86_027409</name>
</gene>
<evidence type="ECO:0000313" key="14">
    <source>
        <dbReference type="Proteomes" id="UP001408789"/>
    </source>
</evidence>
<keyword evidence="4" id="KW-0677">Repeat</keyword>
<feature type="region of interest" description="Disordered" evidence="11">
    <location>
        <begin position="544"/>
        <end position="583"/>
    </location>
</feature>
<dbReference type="InterPro" id="IPR011989">
    <property type="entry name" value="ARM-like"/>
</dbReference>
<feature type="compositionally biased region" description="Low complexity" evidence="11">
    <location>
        <begin position="251"/>
        <end position="266"/>
    </location>
</feature>
<proteinExistence type="inferred from homology"/>
<feature type="domain" description="TOG" evidence="12">
    <location>
        <begin position="1"/>
        <end position="234"/>
    </location>
</feature>
<feature type="compositionally biased region" description="Polar residues" evidence="11">
    <location>
        <begin position="1874"/>
        <end position="1896"/>
    </location>
</feature>
<feature type="region of interest" description="Disordered" evidence="11">
    <location>
        <begin position="232"/>
        <end position="268"/>
    </location>
</feature>
<feature type="compositionally biased region" description="Low complexity" evidence="11">
    <location>
        <begin position="511"/>
        <end position="531"/>
    </location>
</feature>
<name>A0AAP0CN88_9ASTR</name>
<keyword evidence="2" id="KW-0963">Cytoplasm</keyword>
<feature type="domain" description="TOG" evidence="12">
    <location>
        <begin position="1163"/>
        <end position="1400"/>
    </location>
</feature>
<dbReference type="SMART" id="SM01349">
    <property type="entry name" value="TOG"/>
    <property type="match status" value="5"/>
</dbReference>
<feature type="region of interest" description="Disordered" evidence="11">
    <location>
        <begin position="1943"/>
        <end position="2007"/>
    </location>
</feature>
<evidence type="ECO:0000256" key="6">
    <source>
        <dbReference type="ARBA" id="ARBA00025722"/>
    </source>
</evidence>
<dbReference type="Gene3D" id="1.25.10.10">
    <property type="entry name" value="Leucine-rich Repeat Variant"/>
    <property type="match status" value="5"/>
</dbReference>
<dbReference type="InterPro" id="IPR034085">
    <property type="entry name" value="TOG"/>
</dbReference>
<comment type="caution">
    <text evidence="13">The sequence shown here is derived from an EMBL/GenBank/DDBJ whole genome shotgun (WGS) entry which is preliminary data.</text>
</comment>
<dbReference type="Proteomes" id="UP001408789">
    <property type="component" value="Unassembled WGS sequence"/>
</dbReference>
<dbReference type="GO" id="GO:0007051">
    <property type="term" value="P:spindle organization"/>
    <property type="evidence" value="ECO:0007669"/>
    <property type="project" value="InterPro"/>
</dbReference>
<dbReference type="PROSITE" id="PS50077">
    <property type="entry name" value="HEAT_REPEAT"/>
    <property type="match status" value="1"/>
</dbReference>
<feature type="compositionally biased region" description="Basic and acidic residues" evidence="11">
    <location>
        <begin position="1398"/>
        <end position="1408"/>
    </location>
</feature>
<dbReference type="PANTHER" id="PTHR12609">
    <property type="entry name" value="MICROTUBULE ASSOCIATED PROTEIN XMAP215"/>
    <property type="match status" value="1"/>
</dbReference>
<dbReference type="InterPro" id="IPR048491">
    <property type="entry name" value="XMAP215_CLASP_TOG"/>
</dbReference>
<dbReference type="Pfam" id="PF21041">
    <property type="entry name" value="XMAP215_CLASP_TOG"/>
    <property type="match status" value="2"/>
</dbReference>
<dbReference type="InterPro" id="IPR045110">
    <property type="entry name" value="XMAP215"/>
</dbReference>
<keyword evidence="3" id="KW-0493">Microtubule</keyword>
<dbReference type="Pfam" id="PF12348">
    <property type="entry name" value="CLASP_N"/>
    <property type="match status" value="1"/>
</dbReference>
<dbReference type="InterPro" id="IPR024395">
    <property type="entry name" value="CLASP_N_dom"/>
</dbReference>
<dbReference type="SUPFAM" id="SSF48371">
    <property type="entry name" value="ARM repeat"/>
    <property type="match status" value="2"/>
</dbReference>
<feature type="region of interest" description="Disordered" evidence="11">
    <location>
        <begin position="1096"/>
        <end position="1120"/>
    </location>
</feature>
<accession>A0AAP0CN88</accession>
<evidence type="ECO:0000256" key="5">
    <source>
        <dbReference type="ARBA" id="ARBA00023212"/>
    </source>
</evidence>
<feature type="region of interest" description="Disordered" evidence="11">
    <location>
        <begin position="500"/>
        <end position="531"/>
    </location>
</feature>
<dbReference type="FunFam" id="1.25.10.10:FF:000121">
    <property type="entry name" value="Protein MOR1"/>
    <property type="match status" value="1"/>
</dbReference>
<evidence type="ECO:0000256" key="10">
    <source>
        <dbReference type="PROSITE-ProRule" id="PRU00103"/>
    </source>
</evidence>
<dbReference type="GO" id="GO:0030951">
    <property type="term" value="P:establishment or maintenance of microtubule cytoskeleton polarity"/>
    <property type="evidence" value="ECO:0007669"/>
    <property type="project" value="InterPro"/>
</dbReference>
<feature type="domain" description="TOG" evidence="12">
    <location>
        <begin position="275"/>
        <end position="510"/>
    </location>
</feature>
<evidence type="ECO:0000256" key="8">
    <source>
        <dbReference type="ARBA" id="ARBA00079374"/>
    </source>
</evidence>
<feature type="compositionally biased region" description="Low complexity" evidence="11">
    <location>
        <begin position="1109"/>
        <end position="1118"/>
    </location>
</feature>
<evidence type="ECO:0000256" key="9">
    <source>
        <dbReference type="ARBA" id="ARBA00082866"/>
    </source>
</evidence>
<sequence length="2007" mass="221017">MSTEDEKLLKEAKKLPWEDRLLHKNWKVRNDANIDLAALCDSITDPKDPRIRELGHFFKKAVSDSNAPVQDKALDALIAYLKAADADAGRYAKEICDAIVAKCLTGRPKTVEKAQIVFMLWVELEAVDVFLDSMEKAIKNKVAKAVVPAIDVMFQALSEFGSKIVPPKRILKMLPELFDHQDQNVRASSKGLTLELCRWIGRDPVKSILFEKMRDTMKKELEAELVNVTGSAKPTRKIRSEQDKEPEPEVAAEASGSGPSEESAAEIPQDIDEYELVDPVDILTPLEKSGFWNGVKATKWSERKDAVAELTKLASTKRIAPGDFSEICRTLKKLITDVNIAVAVEAVQAIGNLALGLRTNFSASSRFILPVLLEKLKEKKPTMAEALTNTLQAIHKAGCVTLADIVEDVKAAVKNKVPLVRSLTLNWVTHCIETSQKAVILKVHKDYVPICMECLNDGTPDVRDSAFSVLAAIAKSVGMRPLEKSLEKLDDVRRKKLSEMIGVSGGGGPTVAGSAVPSSGGTGSSAQASDGGFVKRSAASMLSGKKPITAAPTAKKAGPAKTAVGKKADGPSQTKKVEPEDVEPADMTLEEIESRLGSLIKEETITQLKSAAWKERLEAITSFKEQVEALQELDHSVEILIRLLCAVPGWTEKNVQVQQQVIEVVSHIASTASKFPKKCVVLCIGGICERVADIKTRAQAMKCLTTFSEAVGPGFIFERMFKIMKEHKNPKVLSEGLLWMVSAVEDFGVAHLKLKDVIDFCKDTGLQSSAAATRNNTIKLIGALHKYVGPDIKGFLSDVKPALLSAIEAECEKNPFEGAAAAPKKTVKATDSVSSVSGGGLDSLPREDISGKITPALLKGLESSDWRIRLESIEAVNKIVEEANKRIQTTGTVELFGALRARLSDSNKNLIMATLTSISGLASAMGPAIEKSSKGILSDVVKCIGDNKKHMRECTLATLDSWVAATHLDKMVPYITASLTDAKLGAEGRKDLFDWLSRQLTGLADFPDAIQLLRPVAVAMTDKSADVRKAAEVCFGDIVRVCGPEMVMKNVRDIQGPALAIVLERLKTHGAFPEVYDNTRTIPTGQTMKTASKIGKANGHASKHGSRTVSSKAVSAKGSKPEPIMSVQDINIQSQALLNVRDSNKDERERIVVRRFKFEELRMEQIQDLENDLMKYFREDLHRRLLSTDFKKQVDGIEMLQRALPTIAKELIEVIDILLKWFVLRFCESNTSCLLKVLEFLPEFFDTLRNENYTMNESEASIFFPCLVEKTGHNIEKLREKIRELMKQIIHSYSAAKTFPYILEGLRSRNNRTRIECADLVGFLLDNNGSEISGQLKSLQIVASLTAERDGELRKAALNCLATGYKIFGDDIWRYVGKLTEAQRSMIDDRFKWKAREMEKRKEGKPGEARAALRRSVRDNGSDIAEQSGEVSRSISGPVFTRDIYTPPEPQMDRHPMTRPSGGIIGPTDWNEALDIITYGSPEQSVEGMKVVCHELATATNDPEGSLMDDLIKDADKLVSCLAAKVAKTFDFSLMGASSRSCKYVLNTLMQTFQNKKLAHAVNQRTLDSLITELLLWLLDERVPRMDDGSQLLKALNVLMLKILDNAERTSSFVVLINLLKPLDPSRWPHPPSNESFATRNMKFSDLVVKCLIKLTKVLQSTIYEVDLDRILQSIHIYLQELGMEEIRRRAGADDKPLRMVKTVLHELVKLRGTAIKGHLSMVPIDMEPQPIILAYIDLNLQTLAAARMLTPTGPVGQTHWGDSMANNPMPATHSADAQLKQELAAIFKKIGDKQTCSIGLFELYRITQLYPKVDIFSQLQNASEAFRTYIRDGLAQMEKNAAAGRTPSSVPMPTPPPSALNLSSPKFAPLSPVHTNSLNDGKSVNTKTDPTNFSLPPSYAEDDRSRGPITVQSEDHMNDRFPSGVSSGTLDAIRERMKSIQLASAGNPEPVNRPMNVSNEEHEPTDEGSTVNPDPVHSGVLPMDEKALSGLQARMERLKSGSMDPL</sequence>
<evidence type="ECO:0000256" key="1">
    <source>
        <dbReference type="ARBA" id="ARBA00004245"/>
    </source>
</evidence>
<feature type="domain" description="TOG" evidence="12">
    <location>
        <begin position="586"/>
        <end position="820"/>
    </location>
</feature>
<dbReference type="FunFam" id="1.25.10.10:FF:000019">
    <property type="entry name" value="Cytoskeleton-associated protein 5"/>
    <property type="match status" value="1"/>
</dbReference>
<evidence type="ECO:0000259" key="12">
    <source>
        <dbReference type="SMART" id="SM01349"/>
    </source>
</evidence>
<organism evidence="13 14">
    <name type="scientific">Deinandra increscens subsp. villosa</name>
    <dbReference type="NCBI Taxonomy" id="3103831"/>
    <lineage>
        <taxon>Eukaryota</taxon>
        <taxon>Viridiplantae</taxon>
        <taxon>Streptophyta</taxon>
        <taxon>Embryophyta</taxon>
        <taxon>Tracheophyta</taxon>
        <taxon>Spermatophyta</taxon>
        <taxon>Magnoliopsida</taxon>
        <taxon>eudicotyledons</taxon>
        <taxon>Gunneridae</taxon>
        <taxon>Pentapetalae</taxon>
        <taxon>asterids</taxon>
        <taxon>campanulids</taxon>
        <taxon>Asterales</taxon>
        <taxon>Asteraceae</taxon>
        <taxon>Asteroideae</taxon>
        <taxon>Heliantheae alliance</taxon>
        <taxon>Madieae</taxon>
        <taxon>Madiinae</taxon>
        <taxon>Deinandra</taxon>
    </lineage>
</organism>
<dbReference type="GO" id="GO:0046785">
    <property type="term" value="P:microtubule polymerization"/>
    <property type="evidence" value="ECO:0007669"/>
    <property type="project" value="InterPro"/>
</dbReference>